<keyword evidence="5" id="KW-1185">Reference proteome</keyword>
<proteinExistence type="predicted"/>
<feature type="transmembrane region" description="Helical" evidence="1">
    <location>
        <begin position="67"/>
        <end position="84"/>
    </location>
</feature>
<feature type="domain" description="LCCL" evidence="2">
    <location>
        <begin position="129"/>
        <end position="222"/>
    </location>
</feature>
<dbReference type="InterPro" id="IPR004043">
    <property type="entry name" value="LCCL"/>
</dbReference>
<evidence type="ECO:0000259" key="2">
    <source>
        <dbReference type="Pfam" id="PF03815"/>
    </source>
</evidence>
<dbReference type="Proteomes" id="UP000078595">
    <property type="component" value="Chromosome 10"/>
</dbReference>
<dbReference type="InterPro" id="IPR036609">
    <property type="entry name" value="LCCL_sf"/>
</dbReference>
<dbReference type="EMBL" id="CP144539">
    <property type="protein sequence ID" value="WWC64983.1"/>
    <property type="molecule type" value="Genomic_DNA"/>
</dbReference>
<evidence type="ECO:0000256" key="1">
    <source>
        <dbReference type="SAM" id="Phobius"/>
    </source>
</evidence>
<dbReference type="AlphaFoldDB" id="A0A1A5ZV63"/>
<dbReference type="GeneID" id="28971307"/>
<accession>A0A1A5ZV63</accession>
<reference evidence="3" key="1">
    <citation type="submission" date="2013-07" db="EMBL/GenBank/DDBJ databases">
        <title>The Genome Sequence of Cryptococcus dejecticola CBS10117.</title>
        <authorList>
            <consortium name="The Broad Institute Genome Sequencing Platform"/>
            <person name="Cuomo C."/>
            <person name="Litvintseva A."/>
            <person name="Chen Y."/>
            <person name="Heitman J."/>
            <person name="Sun S."/>
            <person name="Springer D."/>
            <person name="Dromer F."/>
            <person name="Young S.K."/>
            <person name="Zeng Q."/>
            <person name="Gargeya S."/>
            <person name="Fitzgerald M."/>
            <person name="Abouelleil A."/>
            <person name="Alvarado L."/>
            <person name="Berlin A.M."/>
            <person name="Chapman S.B."/>
            <person name="Dewar J."/>
            <person name="Goldberg J."/>
            <person name="Griggs A."/>
            <person name="Gujja S."/>
            <person name="Hansen M."/>
            <person name="Howarth C."/>
            <person name="Imamovic A."/>
            <person name="Larimer J."/>
            <person name="McCowan C."/>
            <person name="Murphy C."/>
            <person name="Pearson M."/>
            <person name="Priest M."/>
            <person name="Roberts A."/>
            <person name="Saif S."/>
            <person name="Shea T."/>
            <person name="Sykes S."/>
            <person name="Wortman J."/>
            <person name="Nusbaum C."/>
            <person name="Birren B."/>
        </authorList>
    </citation>
    <scope>NUCLEOTIDE SEQUENCE [LARGE SCALE GENOMIC DNA]</scope>
    <source>
        <strain evidence="3">CBS 10117</strain>
    </source>
</reference>
<reference evidence="4" key="3">
    <citation type="submission" date="2024-02" db="EMBL/GenBank/DDBJ databases">
        <title>Comparative genomics of Cryptococcus and Kwoniella reveals pathogenesis evolution and contrasting modes of karyotype evolution via chromosome fusion or intercentromeric recombination.</title>
        <authorList>
            <person name="Coelho M.A."/>
            <person name="David-Palma M."/>
            <person name="Shea T."/>
            <person name="Bowers K."/>
            <person name="McGinley-Smith S."/>
            <person name="Mohammad A.W."/>
            <person name="Gnirke A."/>
            <person name="Yurkov A.M."/>
            <person name="Nowrousian M."/>
            <person name="Sun S."/>
            <person name="Cuomo C.A."/>
            <person name="Heitman J."/>
        </authorList>
    </citation>
    <scope>NUCLEOTIDE SEQUENCE</scope>
    <source>
        <strain evidence="4">CBS 10117</strain>
    </source>
</reference>
<feature type="transmembrane region" description="Helical" evidence="1">
    <location>
        <begin position="392"/>
        <end position="413"/>
    </location>
</feature>
<name>A0A1A5ZV63_9TREE</name>
<dbReference type="VEuPathDB" id="FungiDB:I303_07608"/>
<dbReference type="Pfam" id="PF03815">
    <property type="entry name" value="LCCL"/>
    <property type="match status" value="1"/>
</dbReference>
<keyword evidence="1" id="KW-1133">Transmembrane helix</keyword>
<dbReference type="OrthoDB" id="441660at2759"/>
<dbReference type="SUPFAM" id="SSF69848">
    <property type="entry name" value="LCCL domain"/>
    <property type="match status" value="1"/>
</dbReference>
<evidence type="ECO:0000313" key="4">
    <source>
        <dbReference type="EMBL" id="WWC64983.1"/>
    </source>
</evidence>
<organism evidence="3">
    <name type="scientific">Kwoniella dejecticola CBS 10117</name>
    <dbReference type="NCBI Taxonomy" id="1296121"/>
    <lineage>
        <taxon>Eukaryota</taxon>
        <taxon>Fungi</taxon>
        <taxon>Dikarya</taxon>
        <taxon>Basidiomycota</taxon>
        <taxon>Agaricomycotina</taxon>
        <taxon>Tremellomycetes</taxon>
        <taxon>Tremellales</taxon>
        <taxon>Cryptococcaceae</taxon>
        <taxon>Kwoniella</taxon>
    </lineage>
</organism>
<feature type="transmembrane region" description="Helical" evidence="1">
    <location>
        <begin position="359"/>
        <end position="380"/>
    </location>
</feature>
<sequence>MYTKAPQSYLRKARHVTRKLLGPSHPSQSELPPPSTSLTLSTTLGESSYSYQPDVFFRRTSKSISRWAAWIFLILWAGLFIILVRQQYYLPDTPQIIDCNAAPWDDWPPDVCGINGGSCEHDLSGIDGMSFRCLGGCANAKLGNSRYIGAEEINGQAVIVGGGDGEKTYRADSWLCPAAIHSRTISSALGGCVNFHALPYPAGFSNYKSSVSNGLNSAFFEPSYSGAYRISSFGASNGCLDLHYIVTGFNAFCLLLTTLSLRPPASLLFTILLVMGYFHLTLFADPPNVPPNWETIIGGTPAVLLAGYWFWKVSFQRALLGFKQLPLEIGLWQGIGFWLGIESSTIFSKLPITRLGYDALDPAGVISLVCIIIVAIIVVIKQAWEMRKYGLLQYYLIRYIPLIPILIILAFIPNYTIRLHHYLFAIIAMPVLSLPNRISLFGQAFALGLFLDGVGRWNWDGLIQLTGSLVGDANHGSFVPSFWSNLTSSTTLYWDPISSIESIYNVTGYSVIIDDLQQSANYTTSSIDMTALNLTEGIDHYLRLAFIANGTSLDFTDPIVWYANGSWSELWDVTEDITGNVTSL</sequence>
<feature type="transmembrane region" description="Helical" evidence="1">
    <location>
        <begin position="266"/>
        <end position="284"/>
    </location>
</feature>
<keyword evidence="1" id="KW-0812">Transmembrane</keyword>
<keyword evidence="1" id="KW-0472">Membrane</keyword>
<feature type="transmembrane region" description="Helical" evidence="1">
    <location>
        <begin position="242"/>
        <end position="259"/>
    </location>
</feature>
<feature type="transmembrane region" description="Helical" evidence="1">
    <location>
        <begin position="419"/>
        <end position="435"/>
    </location>
</feature>
<feature type="transmembrane region" description="Helical" evidence="1">
    <location>
        <begin position="296"/>
        <end position="313"/>
    </location>
</feature>
<protein>
    <recommendedName>
        <fullName evidence="2">LCCL domain-containing protein</fullName>
    </recommendedName>
</protein>
<dbReference type="RefSeq" id="XP_018259540.1">
    <property type="nucleotide sequence ID" value="XM_018410872.1"/>
</dbReference>
<dbReference type="Gene3D" id="2.170.130.20">
    <property type="entry name" value="LCCL-like domain"/>
    <property type="match status" value="1"/>
</dbReference>
<dbReference type="PANTHER" id="PTHR31331:SF1">
    <property type="entry name" value="CYSTEINE RICH SECRETORY PROTEIN LCCL DOMAIN CONTAINING 2"/>
    <property type="match status" value="1"/>
</dbReference>
<dbReference type="InterPro" id="IPR051957">
    <property type="entry name" value="CRISP-LCCL_domain"/>
</dbReference>
<dbReference type="PANTHER" id="PTHR31331">
    <property type="entry name" value="LCCL DOMAIN PROTEIN (AFU_ORTHOLOGUE AFUA_5G08630)"/>
    <property type="match status" value="1"/>
</dbReference>
<dbReference type="STRING" id="1296121.A0A1A5ZV63"/>
<dbReference type="EMBL" id="KI894036">
    <property type="protein sequence ID" value="OBR81698.1"/>
    <property type="molecule type" value="Genomic_DNA"/>
</dbReference>
<evidence type="ECO:0000313" key="3">
    <source>
        <dbReference type="EMBL" id="OBR81698.1"/>
    </source>
</evidence>
<dbReference type="KEGG" id="kdj:28971307"/>
<evidence type="ECO:0000313" key="5">
    <source>
        <dbReference type="Proteomes" id="UP000078595"/>
    </source>
</evidence>
<reference evidence="4" key="2">
    <citation type="submission" date="2013-07" db="EMBL/GenBank/DDBJ databases">
        <authorList>
            <consortium name="The Broad Institute Genome Sequencing Platform"/>
            <person name="Cuomo C."/>
            <person name="Litvintseva A."/>
            <person name="Chen Y."/>
            <person name="Heitman J."/>
            <person name="Sun S."/>
            <person name="Springer D."/>
            <person name="Dromer F."/>
            <person name="Young S.K."/>
            <person name="Zeng Q."/>
            <person name="Gargeya S."/>
            <person name="Fitzgerald M."/>
            <person name="Abouelleil A."/>
            <person name="Alvarado L."/>
            <person name="Berlin A.M."/>
            <person name="Chapman S.B."/>
            <person name="Dewar J."/>
            <person name="Goldberg J."/>
            <person name="Griggs A."/>
            <person name="Gujja S."/>
            <person name="Hansen M."/>
            <person name="Howarth C."/>
            <person name="Imamovic A."/>
            <person name="Larimer J."/>
            <person name="McCowan C."/>
            <person name="Murphy C."/>
            <person name="Pearson M."/>
            <person name="Priest M."/>
            <person name="Roberts A."/>
            <person name="Saif S."/>
            <person name="Shea T."/>
            <person name="Sykes S."/>
            <person name="Wortman J."/>
            <person name="Nusbaum C."/>
            <person name="Birren B."/>
        </authorList>
    </citation>
    <scope>NUCLEOTIDE SEQUENCE</scope>
    <source>
        <strain evidence="4">CBS 10117</strain>
    </source>
</reference>
<gene>
    <name evidence="3" type="ORF">I303_07608</name>
    <name evidence="4" type="ORF">I303_107597</name>
</gene>